<organism evidence="2 3">
    <name type="scientific">Domibacillus enclensis</name>
    <dbReference type="NCBI Taxonomy" id="1017273"/>
    <lineage>
        <taxon>Bacteria</taxon>
        <taxon>Bacillati</taxon>
        <taxon>Bacillota</taxon>
        <taxon>Bacilli</taxon>
        <taxon>Bacillales</taxon>
        <taxon>Bacillaceae</taxon>
        <taxon>Domibacillus</taxon>
    </lineage>
</organism>
<evidence type="ECO:0000313" key="4">
    <source>
        <dbReference type="Proteomes" id="UP000215545"/>
    </source>
</evidence>
<evidence type="ECO:0000313" key="3">
    <source>
        <dbReference type="Proteomes" id="UP000186385"/>
    </source>
</evidence>
<evidence type="ECO:0000313" key="2">
    <source>
        <dbReference type="EMBL" id="SIR21111.1"/>
    </source>
</evidence>
<keyword evidence="4" id="KW-1185">Reference proteome</keyword>
<dbReference type="Pfam" id="PF08713">
    <property type="entry name" value="DNA_alkylation"/>
    <property type="match status" value="1"/>
</dbReference>
<dbReference type="InterPro" id="IPR014825">
    <property type="entry name" value="DNA_alkylation"/>
</dbReference>
<accession>A0A1N6Z302</accession>
<reference evidence="2 3" key="1">
    <citation type="submission" date="2017-01" db="EMBL/GenBank/DDBJ databases">
        <authorList>
            <person name="Mah S.A."/>
            <person name="Swanson W.J."/>
            <person name="Moy G.W."/>
            <person name="Vacquier V.D."/>
        </authorList>
    </citation>
    <scope>NUCLEOTIDE SEQUENCE [LARGE SCALE GENOMIC DNA]</scope>
    <source>
        <strain evidence="2 3">NIO-1016</strain>
    </source>
</reference>
<dbReference type="OrthoDB" id="9797162at2"/>
<dbReference type="RefSeq" id="WP_045851201.1">
    <property type="nucleotide sequence ID" value="NZ_FTLX01000006.1"/>
</dbReference>
<protein>
    <submittedName>
        <fullName evidence="2">3-methyladenine DNA glycosylase AlkC</fullName>
    </submittedName>
</protein>
<evidence type="ECO:0000313" key="1">
    <source>
        <dbReference type="EMBL" id="OXS76571.1"/>
    </source>
</evidence>
<sequence length="369" mass="42028">MADLKDLFTDSLIHSIADRTSQYDPTFNQEVFFACTYTDDWEQLALKQRVRRLSTALHKGINKPYTEALPVIKKTAAHFSGLTGIVFPDFVEQYGLDHWPESVEALAELTAYSTSEFAVRPFLLKDTGRMLAQMKEWTRSDSDHIRRLASEGARPRLPWGQSIPAFKKDPSPLLPLLEPLLADPSLYVRKSVANHLNDISKTHPDYVIQWVQDRHGQHAHTDWILRHASRTLLKQGNTEVLQLFGYPDAAEAVVQTFSLESDSICVGESLVFSADLYSTIDLKVRVEYAIDYMKKSGRPSRKVFHLADTHLTGGEAKTFSRSQSFRNMTTRTHYEGEHAVSILINGMEKARRFFHLNGTMKEKEIRGET</sequence>
<dbReference type="EMBL" id="MWSK01000006">
    <property type="protein sequence ID" value="OXS76571.1"/>
    <property type="molecule type" value="Genomic_DNA"/>
</dbReference>
<dbReference type="Proteomes" id="UP000186385">
    <property type="component" value="Unassembled WGS sequence"/>
</dbReference>
<name>A0A1N6Z302_9BACI</name>
<dbReference type="EMBL" id="FTLX01000006">
    <property type="protein sequence ID" value="SIR21111.1"/>
    <property type="molecule type" value="Genomic_DNA"/>
</dbReference>
<dbReference type="Proteomes" id="UP000215545">
    <property type="component" value="Unassembled WGS sequence"/>
</dbReference>
<proteinExistence type="predicted"/>
<dbReference type="InterPro" id="IPR016024">
    <property type="entry name" value="ARM-type_fold"/>
</dbReference>
<dbReference type="PROSITE" id="PS50077">
    <property type="entry name" value="HEAT_REPEAT"/>
    <property type="match status" value="1"/>
</dbReference>
<dbReference type="AlphaFoldDB" id="A0A1N6Z302"/>
<reference evidence="4" key="2">
    <citation type="submission" date="2017-03" db="EMBL/GenBank/DDBJ databases">
        <title>Bacillus sp. V-88(T) DSM27956, whole genome shotgun sequencing project.</title>
        <authorList>
            <person name="Dastager S.G."/>
            <person name="Neurgaonkar P.S."/>
            <person name="Dharne M.S."/>
        </authorList>
    </citation>
    <scope>NUCLEOTIDE SEQUENCE [LARGE SCALE GENOMIC DNA]</scope>
    <source>
        <strain evidence="4">DSM 25145</strain>
    </source>
</reference>
<gene>
    <name evidence="1" type="ORF">B1B05_12910</name>
    <name evidence="2" type="ORF">SAMN05443094_10675</name>
</gene>
<dbReference type="SUPFAM" id="SSF48371">
    <property type="entry name" value="ARM repeat"/>
    <property type="match status" value="1"/>
</dbReference>
<reference evidence="1" key="3">
    <citation type="submission" date="2017-03" db="EMBL/GenBank/DDBJ databases">
        <authorList>
            <person name="Dastager S.G."/>
            <person name="Neurgaonkar P.S."/>
            <person name="Dharne M.S."/>
        </authorList>
    </citation>
    <scope>NUCLEOTIDE SEQUENCE</scope>
    <source>
        <strain evidence="1">DSM 25145</strain>
    </source>
</reference>
<dbReference type="Gene3D" id="1.25.40.290">
    <property type="entry name" value="ARM repeat domains"/>
    <property type="match status" value="1"/>
</dbReference>
<dbReference type="InterPro" id="IPR021133">
    <property type="entry name" value="HEAT_type_2"/>
</dbReference>
<dbReference type="STRING" id="1017273.SAMN05443094_10675"/>